<evidence type="ECO:0000256" key="4">
    <source>
        <dbReference type="ARBA" id="ARBA00023157"/>
    </source>
</evidence>
<comment type="similarity">
    <text evidence="7">Belongs to the polysaccharide monooxygenase AA9 family.</text>
</comment>
<evidence type="ECO:0000256" key="3">
    <source>
        <dbReference type="ARBA" id="ARBA00023001"/>
    </source>
</evidence>
<dbReference type="OMA" id="YHNTRDD"/>
<reference evidence="12 13" key="1">
    <citation type="journal article" date="2015" name="Front. Microbiol.">
        <title>Genome sequence of the plant growth promoting endophytic yeast Rhodotorula graminis WP1.</title>
        <authorList>
            <person name="Firrincieli A."/>
            <person name="Otillar R."/>
            <person name="Salamov A."/>
            <person name="Schmutz J."/>
            <person name="Khan Z."/>
            <person name="Redman R.S."/>
            <person name="Fleck N.D."/>
            <person name="Lindquist E."/>
            <person name="Grigoriev I.V."/>
            <person name="Doty S.L."/>
        </authorList>
    </citation>
    <scope>NUCLEOTIDE SEQUENCE [LARGE SCALE GENOMIC DNA]</scope>
    <source>
        <strain evidence="12 13">WP1</strain>
    </source>
</reference>
<comment type="domain">
    <text evidence="8">Has a modular structure: an endo-beta-1,4-glucanase catalytic module at the N-terminus, a linker rich in serines and threonines, and a C-terminal carbohydrate-binding module (CBM).</text>
</comment>
<keyword evidence="3 8" id="KW-0136">Cellulose degradation</keyword>
<protein>
    <recommendedName>
        <fullName evidence="8">AA9 family lytic polysaccharide monooxygenase</fullName>
        <ecNumber evidence="8">1.14.99.56</ecNumber>
    </recommendedName>
    <alternativeName>
        <fullName evidence="8">Endo-beta-1,4-glucanase</fullName>
    </alternativeName>
    <alternativeName>
        <fullName evidence="8">Glycosyl hydrolase 61 family protein</fullName>
    </alternativeName>
</protein>
<dbReference type="GO" id="GO:0005576">
    <property type="term" value="C:extracellular region"/>
    <property type="evidence" value="ECO:0007669"/>
    <property type="project" value="UniProtKB-SubCell"/>
</dbReference>
<evidence type="ECO:0000256" key="6">
    <source>
        <dbReference type="ARBA" id="ARBA00023326"/>
    </source>
</evidence>
<feature type="compositionally biased region" description="Low complexity" evidence="9">
    <location>
        <begin position="272"/>
        <end position="358"/>
    </location>
</feature>
<keyword evidence="4 8" id="KW-1015">Disulfide bond</keyword>
<evidence type="ECO:0000256" key="9">
    <source>
        <dbReference type="SAM" id="MobiDB-lite"/>
    </source>
</evidence>
<dbReference type="GO" id="GO:0008810">
    <property type="term" value="F:cellulase activity"/>
    <property type="evidence" value="ECO:0007669"/>
    <property type="project" value="UniProtKB-UniRule"/>
</dbReference>
<dbReference type="CDD" id="cd21175">
    <property type="entry name" value="LPMO_AA9"/>
    <property type="match status" value="1"/>
</dbReference>
<comment type="catalytic activity">
    <reaction evidence="8">
        <text>[(1-&gt;4)-beta-D-glucosyl]n+m + reduced acceptor + O2 = 4-dehydro-beta-D-glucosyl-[(1-&gt;4)-beta-D-glucosyl]n-1 + [(1-&gt;4)-beta-D-glucosyl]m + acceptor + H2O.</text>
        <dbReference type="EC" id="1.14.99.56"/>
    </reaction>
</comment>
<keyword evidence="6 8" id="KW-0624">Polysaccharide degradation</keyword>
<dbReference type="GO" id="GO:0030245">
    <property type="term" value="P:cellulose catabolic process"/>
    <property type="evidence" value="ECO:0007669"/>
    <property type="project" value="UniProtKB-UniRule"/>
</dbReference>
<dbReference type="Pfam" id="PF03443">
    <property type="entry name" value="AA9"/>
    <property type="match status" value="1"/>
</dbReference>
<evidence type="ECO:0000256" key="7">
    <source>
        <dbReference type="ARBA" id="ARBA00044502"/>
    </source>
</evidence>
<evidence type="ECO:0000259" key="11">
    <source>
        <dbReference type="Pfam" id="PF03443"/>
    </source>
</evidence>
<comment type="subcellular location">
    <subcellularLocation>
        <location evidence="1 8">Secreted</location>
    </subcellularLocation>
</comment>
<dbReference type="EMBL" id="KQ474074">
    <property type="protein sequence ID" value="KPV77357.1"/>
    <property type="molecule type" value="Genomic_DNA"/>
</dbReference>
<evidence type="ECO:0000313" key="13">
    <source>
        <dbReference type="Proteomes" id="UP000053890"/>
    </source>
</evidence>
<keyword evidence="13" id="KW-1185">Reference proteome</keyword>
<dbReference type="Gene3D" id="2.70.50.70">
    <property type="match status" value="1"/>
</dbReference>
<dbReference type="GO" id="GO:0030248">
    <property type="term" value="F:cellulose binding"/>
    <property type="evidence" value="ECO:0007669"/>
    <property type="project" value="UniProtKB-UniRule"/>
</dbReference>
<feature type="chain" id="PRO_5008265557" description="AA9 family lytic polysaccharide monooxygenase" evidence="10">
    <location>
        <begin position="22"/>
        <end position="418"/>
    </location>
</feature>
<dbReference type="AlphaFoldDB" id="A0A194S9S9"/>
<dbReference type="OrthoDB" id="2525337at2759"/>
<gene>
    <name evidence="12" type="ORF">RHOBADRAFT_41350</name>
</gene>
<dbReference type="GeneID" id="28974311"/>
<feature type="domain" description="Auxiliary Activity family 9 catalytic" evidence="11">
    <location>
        <begin position="22"/>
        <end position="228"/>
    </location>
</feature>
<evidence type="ECO:0000256" key="5">
    <source>
        <dbReference type="ARBA" id="ARBA00023277"/>
    </source>
</evidence>
<accession>A0A194S9S9</accession>
<evidence type="ECO:0000256" key="1">
    <source>
        <dbReference type="ARBA" id="ARBA00004613"/>
    </source>
</evidence>
<keyword evidence="5 8" id="KW-0119">Carbohydrate metabolism</keyword>
<organism evidence="12 13">
    <name type="scientific">Rhodotorula graminis (strain WP1)</name>
    <dbReference type="NCBI Taxonomy" id="578459"/>
    <lineage>
        <taxon>Eukaryota</taxon>
        <taxon>Fungi</taxon>
        <taxon>Dikarya</taxon>
        <taxon>Basidiomycota</taxon>
        <taxon>Pucciniomycotina</taxon>
        <taxon>Microbotryomycetes</taxon>
        <taxon>Sporidiobolales</taxon>
        <taxon>Sporidiobolaceae</taxon>
        <taxon>Rhodotorula</taxon>
    </lineage>
</organism>
<name>A0A194S9S9_RHOGW</name>
<dbReference type="RefSeq" id="XP_018273406.1">
    <property type="nucleotide sequence ID" value="XM_018413862.1"/>
</dbReference>
<feature type="signal peptide" evidence="10">
    <location>
        <begin position="1"/>
        <end position="21"/>
    </location>
</feature>
<dbReference type="EC" id="1.14.99.56" evidence="8"/>
<comment type="function">
    <text evidence="8">Lytic polysaccharide monooxygenase (LMPO) that depolymerizes crystalline and amorphous polysaccharides via the oxidation of scissile alpha- or beta-(1-4)-glycosidic bonds, yielding C1 and/or C4 oxidation products. Catalysis by LPMOs requires the reduction of the active-site copper from Cu(II) to Cu(I) by a reducing agent and H(2)O(2) or O(2) as a cosubstrate.</text>
</comment>
<sequence length="418" mass="42370">MVAKLAALAVALVATASSVSAHTIVTSVWVNGKDTATGGVGVAAPYMRGSTSNSPVQEVNSALMACNDKGATPAASTLSVAAGDVIEPEWYHSGARGADPIDPSHKGPITAWIAPYGDNANSLGAKWVEIASEAYYPSSSEWAVSHMIANKGRNKVTIPKSLAPGKYIVRFELLALHSAGQAGGAQFYPQCADIEITSGGTTKLPAGVSIPGFYSEQTPGVVWIYYSSSYDVTGDYVAPGTGTWDGTSAYSTDRCHEVVSGLAPTGYCQDGASPAPAPSTSASKAPVTTSKAPATSAAASSSKPVATSAPPASSKPAAPSSSTKPVVTSAIKTTTTAAASTRPATSSQAASTSASAPPAAYTDYNSCMRAMNVCKDGKNAAAAKTGGSVDFSSCDAMQCASLQTKRIRRSHRAASHRA</sequence>
<dbReference type="PANTHER" id="PTHR33353:SF17">
    <property type="entry name" value="ENDO-BETA-1,4-GLUCANASE D"/>
    <property type="match status" value="1"/>
</dbReference>
<keyword evidence="12" id="KW-0378">Hydrolase</keyword>
<proteinExistence type="inferred from homology"/>
<feature type="region of interest" description="Disordered" evidence="9">
    <location>
        <begin position="270"/>
        <end position="358"/>
    </location>
</feature>
<evidence type="ECO:0000256" key="8">
    <source>
        <dbReference type="RuleBase" id="RU368122"/>
    </source>
</evidence>
<evidence type="ECO:0000256" key="2">
    <source>
        <dbReference type="ARBA" id="ARBA00022525"/>
    </source>
</evidence>
<evidence type="ECO:0000256" key="10">
    <source>
        <dbReference type="SAM" id="SignalP"/>
    </source>
</evidence>
<dbReference type="InterPro" id="IPR005103">
    <property type="entry name" value="AA9_LPMO"/>
</dbReference>
<dbReference type="PANTHER" id="PTHR33353">
    <property type="entry name" value="PUTATIVE (AFU_ORTHOLOGUE AFUA_1G12560)-RELATED"/>
    <property type="match status" value="1"/>
</dbReference>
<keyword evidence="10" id="KW-0732">Signal</keyword>
<dbReference type="Proteomes" id="UP000053890">
    <property type="component" value="Unassembled WGS sequence"/>
</dbReference>
<dbReference type="InterPro" id="IPR049892">
    <property type="entry name" value="AA9"/>
</dbReference>
<dbReference type="STRING" id="578459.A0A194S9S9"/>
<keyword evidence="2 8" id="KW-0964">Secreted</keyword>
<evidence type="ECO:0000313" key="12">
    <source>
        <dbReference type="EMBL" id="KPV77357.1"/>
    </source>
</evidence>